<dbReference type="OrthoDB" id="3775567at2"/>
<evidence type="ECO:0000256" key="1">
    <source>
        <dbReference type="SAM" id="Phobius"/>
    </source>
</evidence>
<dbReference type="EMBL" id="FOLM01000002">
    <property type="protein sequence ID" value="SFC15203.1"/>
    <property type="molecule type" value="Genomic_DNA"/>
</dbReference>
<dbReference type="RefSeq" id="WP_139238267.1">
    <property type="nucleotide sequence ID" value="NZ_FOLM01000002.1"/>
</dbReference>
<dbReference type="STRING" id="910347.SAMN05421773_102137"/>
<keyword evidence="1" id="KW-0472">Membrane</keyword>
<evidence type="ECO:0000313" key="2">
    <source>
        <dbReference type="EMBL" id="SFC15203.1"/>
    </source>
</evidence>
<gene>
    <name evidence="2" type="ORF">SAMN05421773_102137</name>
</gene>
<name>A0A1I1H1B9_9ACTN</name>
<reference evidence="2 3" key="1">
    <citation type="submission" date="2016-10" db="EMBL/GenBank/DDBJ databases">
        <authorList>
            <person name="de Groot N.N."/>
        </authorList>
    </citation>
    <scope>NUCLEOTIDE SEQUENCE [LARGE SCALE GENOMIC DNA]</scope>
    <source>
        <strain evidence="2 3">CGMCC 4.5739</strain>
    </source>
</reference>
<sequence length="253" mass="26438">MGTTQDLSARPSGRPVLTAVAGTFALAVAGIAAVAVVSVWPGGGPGDADGSQITAAGDERVPSWTGTDWVTYADHVAVVNVAGETDLAPSAEEREIGEGLIGRTVRVEITEPLWSREHAPALPDEVEFTAVGWFFEGERRRAFAVESSPRLELGHSYIIALARFSDGWGPLGTGGVLPYDEGVIGNGESEGRVLTPAEALEQGQAIGLEEDLLGHDAGELAGYLAEAVPDPRAEPYGHLPADVRFERTTGTIG</sequence>
<keyword evidence="1" id="KW-0812">Transmembrane</keyword>
<proteinExistence type="predicted"/>
<dbReference type="Proteomes" id="UP000199207">
    <property type="component" value="Unassembled WGS sequence"/>
</dbReference>
<protein>
    <submittedName>
        <fullName evidence="2">Uncharacterized protein</fullName>
    </submittedName>
</protein>
<keyword evidence="1" id="KW-1133">Transmembrane helix</keyword>
<evidence type="ECO:0000313" key="3">
    <source>
        <dbReference type="Proteomes" id="UP000199207"/>
    </source>
</evidence>
<dbReference type="AlphaFoldDB" id="A0A1I1H1B9"/>
<organism evidence="2 3">
    <name type="scientific">Streptomyces aidingensis</name>
    <dbReference type="NCBI Taxonomy" id="910347"/>
    <lineage>
        <taxon>Bacteria</taxon>
        <taxon>Bacillati</taxon>
        <taxon>Actinomycetota</taxon>
        <taxon>Actinomycetes</taxon>
        <taxon>Kitasatosporales</taxon>
        <taxon>Streptomycetaceae</taxon>
        <taxon>Streptomyces</taxon>
    </lineage>
</organism>
<keyword evidence="3" id="KW-1185">Reference proteome</keyword>
<accession>A0A1I1H1B9</accession>
<feature type="transmembrane region" description="Helical" evidence="1">
    <location>
        <begin position="16"/>
        <end position="40"/>
    </location>
</feature>